<dbReference type="Pfam" id="PF16675">
    <property type="entry name" value="FOXO_KIX_bdg"/>
    <property type="match status" value="1"/>
</dbReference>
<reference evidence="11" key="2">
    <citation type="submission" date="2025-09" db="UniProtKB">
        <authorList>
            <consortium name="Ensembl"/>
        </authorList>
    </citation>
    <scope>IDENTIFICATION</scope>
</reference>
<dbReference type="GO" id="GO:0070936">
    <property type="term" value="P:protein K48-linked ubiquitination"/>
    <property type="evidence" value="ECO:0007669"/>
    <property type="project" value="Ensembl"/>
</dbReference>
<evidence type="ECO:0000256" key="1">
    <source>
        <dbReference type="ARBA" id="ARBA00004123"/>
    </source>
</evidence>
<evidence type="ECO:0000256" key="6">
    <source>
        <dbReference type="ARBA" id="ARBA00023163"/>
    </source>
</evidence>
<organism evidence="11 12">
    <name type="scientific">Naja naja</name>
    <name type="common">Indian cobra</name>
    <dbReference type="NCBI Taxonomy" id="35670"/>
    <lineage>
        <taxon>Eukaryota</taxon>
        <taxon>Metazoa</taxon>
        <taxon>Chordata</taxon>
        <taxon>Craniata</taxon>
        <taxon>Vertebrata</taxon>
        <taxon>Euteleostomi</taxon>
        <taxon>Lepidosauria</taxon>
        <taxon>Squamata</taxon>
        <taxon>Bifurcata</taxon>
        <taxon>Unidentata</taxon>
        <taxon>Episquamata</taxon>
        <taxon>Toxicofera</taxon>
        <taxon>Serpentes</taxon>
        <taxon>Colubroidea</taxon>
        <taxon>Elapidae</taxon>
        <taxon>Elapinae</taxon>
        <taxon>Naja</taxon>
    </lineage>
</organism>
<dbReference type="OrthoDB" id="5954824at2759"/>
<dbReference type="GO" id="GO:0005829">
    <property type="term" value="C:cytosol"/>
    <property type="evidence" value="ECO:0007669"/>
    <property type="project" value="Ensembl"/>
</dbReference>
<dbReference type="GO" id="GO:0008286">
    <property type="term" value="P:insulin receptor signaling pathway"/>
    <property type="evidence" value="ECO:0007669"/>
    <property type="project" value="Ensembl"/>
</dbReference>
<dbReference type="PROSITE" id="PS00658">
    <property type="entry name" value="FORK_HEAD_2"/>
    <property type="match status" value="1"/>
</dbReference>
<feature type="region of interest" description="Disordered" evidence="9">
    <location>
        <begin position="46"/>
        <end position="136"/>
    </location>
</feature>
<dbReference type="InterPro" id="IPR032068">
    <property type="entry name" value="FOXO_KIX-bd"/>
</dbReference>
<protein>
    <submittedName>
        <fullName evidence="11">Forkhead box O4</fullName>
    </submittedName>
</protein>
<dbReference type="GeneTree" id="ENSGT00940000159334"/>
<keyword evidence="4" id="KW-0805">Transcription regulation</keyword>
<dbReference type="GO" id="GO:0048863">
    <property type="term" value="P:stem cell differentiation"/>
    <property type="evidence" value="ECO:0007669"/>
    <property type="project" value="Ensembl"/>
</dbReference>
<dbReference type="PROSITE" id="PS50039">
    <property type="entry name" value="FORK_HEAD_3"/>
    <property type="match status" value="1"/>
</dbReference>
<keyword evidence="12" id="KW-1185">Reference proteome</keyword>
<dbReference type="PANTHER" id="PTHR45767">
    <property type="entry name" value="FORKHEAD BOX PROTEIN O"/>
    <property type="match status" value="1"/>
</dbReference>
<evidence type="ECO:0000256" key="2">
    <source>
        <dbReference type="ARBA" id="ARBA00004496"/>
    </source>
</evidence>
<evidence type="ECO:0000313" key="12">
    <source>
        <dbReference type="Proteomes" id="UP000694559"/>
    </source>
</evidence>
<feature type="compositionally biased region" description="Low complexity" evidence="9">
    <location>
        <begin position="123"/>
        <end position="136"/>
    </location>
</feature>
<dbReference type="InterPro" id="IPR032067">
    <property type="entry name" value="FOXO-TAD"/>
</dbReference>
<dbReference type="GO" id="GO:0016525">
    <property type="term" value="P:negative regulation of angiogenesis"/>
    <property type="evidence" value="ECO:0007669"/>
    <property type="project" value="Ensembl"/>
</dbReference>
<dbReference type="GO" id="GO:0070317">
    <property type="term" value="P:negative regulation of G0 to G1 transition"/>
    <property type="evidence" value="ECO:0007669"/>
    <property type="project" value="Ensembl"/>
</dbReference>
<proteinExistence type="predicted"/>
<dbReference type="InterPro" id="IPR036390">
    <property type="entry name" value="WH_DNA-bd_sf"/>
</dbReference>
<dbReference type="GO" id="GO:0019899">
    <property type="term" value="F:enzyme binding"/>
    <property type="evidence" value="ECO:0007669"/>
    <property type="project" value="Ensembl"/>
</dbReference>
<dbReference type="GO" id="GO:0008285">
    <property type="term" value="P:negative regulation of cell population proliferation"/>
    <property type="evidence" value="ECO:0007669"/>
    <property type="project" value="Ensembl"/>
</dbReference>
<dbReference type="GO" id="GO:0042802">
    <property type="term" value="F:identical protein binding"/>
    <property type="evidence" value="ECO:0007669"/>
    <property type="project" value="Ensembl"/>
</dbReference>
<evidence type="ECO:0000259" key="10">
    <source>
        <dbReference type="PROSITE" id="PS50039"/>
    </source>
</evidence>
<feature type="DNA-binding region" description="Fork-head" evidence="8">
    <location>
        <begin position="1"/>
        <end position="65"/>
    </location>
</feature>
<evidence type="ECO:0000256" key="9">
    <source>
        <dbReference type="SAM" id="MobiDB-lite"/>
    </source>
</evidence>
<feature type="compositionally biased region" description="Basic residues" evidence="9">
    <location>
        <begin position="75"/>
        <end position="86"/>
    </location>
</feature>
<dbReference type="AlphaFoldDB" id="A0A8C6YIL4"/>
<dbReference type="Ensembl" id="ENSNNAT00000030827.1">
    <property type="protein sequence ID" value="ENSNNAP00000029400.1"/>
    <property type="gene ID" value="ENSNNAG00000018851.1"/>
</dbReference>
<dbReference type="InterPro" id="IPR001766">
    <property type="entry name" value="Fork_head_dom"/>
</dbReference>
<dbReference type="GO" id="GO:0034599">
    <property type="term" value="P:cellular response to oxidative stress"/>
    <property type="evidence" value="ECO:0007669"/>
    <property type="project" value="Ensembl"/>
</dbReference>
<dbReference type="Pfam" id="PF00250">
    <property type="entry name" value="Forkhead"/>
    <property type="match status" value="1"/>
</dbReference>
<dbReference type="InterPro" id="IPR036388">
    <property type="entry name" value="WH-like_DNA-bd_sf"/>
</dbReference>
<keyword evidence="6" id="KW-0804">Transcription</keyword>
<dbReference type="GO" id="GO:0016607">
    <property type="term" value="C:nuclear speck"/>
    <property type="evidence" value="ECO:0007669"/>
    <property type="project" value="Ensembl"/>
</dbReference>
<comment type="subcellular location">
    <subcellularLocation>
        <location evidence="2">Cytoplasm</location>
    </subcellularLocation>
    <subcellularLocation>
        <location evidence="1 8">Nucleus</location>
    </subcellularLocation>
</comment>
<dbReference type="Pfam" id="PF16676">
    <property type="entry name" value="FOXO-TAD"/>
    <property type="match status" value="1"/>
</dbReference>
<dbReference type="GO" id="GO:0008013">
    <property type="term" value="F:beta-catenin binding"/>
    <property type="evidence" value="ECO:0007669"/>
    <property type="project" value="Ensembl"/>
</dbReference>
<dbReference type="GO" id="GO:0043161">
    <property type="term" value="P:proteasome-mediated ubiquitin-dependent protein catabolic process"/>
    <property type="evidence" value="ECO:0007669"/>
    <property type="project" value="Ensembl"/>
</dbReference>
<feature type="compositionally biased region" description="Low complexity" evidence="9">
    <location>
        <begin position="87"/>
        <end position="96"/>
    </location>
</feature>
<evidence type="ECO:0000256" key="4">
    <source>
        <dbReference type="ARBA" id="ARBA00023015"/>
    </source>
</evidence>
<feature type="region of interest" description="Disordered" evidence="9">
    <location>
        <begin position="395"/>
        <end position="421"/>
    </location>
</feature>
<dbReference type="PANTHER" id="PTHR45767:SF3">
    <property type="entry name" value="FORKHEAD BOX PROTEIN O4"/>
    <property type="match status" value="1"/>
</dbReference>
<dbReference type="SMART" id="SM00339">
    <property type="entry name" value="FH"/>
    <property type="match status" value="1"/>
</dbReference>
<sequence>MVRSVPYFRDKGDSNSSAGWKNSIRHNLSLHNKFIKVHNEATGKSSWWMLNPEGGKSGKAPRRRAASMDNSSKLAKLRGKTHRKKPAAAAAPEPAADSPGSQFPKWPGSPSSRSNEDSEVWTSIRPRSSSNASSVGLSSVLAEQDDLADEELLPTLVYSSASSNVPPTVTEELELIDGLNLMSASSSSLLAAQQPGSSGAEQRNPPFPLRAPSSAAPASGSFGSSLFSPLDHLLPGSAGHFSHSLEELLTANSPPASDVMMTQVDPILPQSGSRVSSQSYLLLGEQPSKPKVSLGSLLRKPLEQQLGSVGATAVPSTFPLAAASSQGLSALKSPGSASSGQLGPQPAALPATFPAFDGNPDKLPNDLDVDMYMEDLQCDVDYIISTDLMDGEGLDFNFEPLPPTPSYPSTSQASNHSWVPS</sequence>
<dbReference type="GO" id="GO:0051151">
    <property type="term" value="P:negative regulation of smooth muscle cell differentiation"/>
    <property type="evidence" value="ECO:0007669"/>
    <property type="project" value="Ensembl"/>
</dbReference>
<evidence type="ECO:0000256" key="8">
    <source>
        <dbReference type="PROSITE-ProRule" id="PRU00089"/>
    </source>
</evidence>
<dbReference type="SUPFAM" id="SSF46785">
    <property type="entry name" value="Winged helix' DNA-binding domain"/>
    <property type="match status" value="1"/>
</dbReference>
<dbReference type="GO" id="GO:0000978">
    <property type="term" value="F:RNA polymerase II cis-regulatory region sequence-specific DNA binding"/>
    <property type="evidence" value="ECO:0007669"/>
    <property type="project" value="TreeGrafter"/>
</dbReference>
<feature type="region of interest" description="Disordered" evidence="9">
    <location>
        <begin position="329"/>
        <end position="362"/>
    </location>
</feature>
<dbReference type="GO" id="GO:0140297">
    <property type="term" value="F:DNA-binding transcription factor binding"/>
    <property type="evidence" value="ECO:0007669"/>
    <property type="project" value="Ensembl"/>
</dbReference>
<keyword evidence="5 8" id="KW-0238">DNA-binding</keyword>
<evidence type="ECO:0000256" key="5">
    <source>
        <dbReference type="ARBA" id="ARBA00023125"/>
    </source>
</evidence>
<name>A0A8C6YIL4_NAJNA</name>
<dbReference type="Proteomes" id="UP000694559">
    <property type="component" value="Unplaced"/>
</dbReference>
<feature type="region of interest" description="Disordered" evidence="9">
    <location>
        <begin position="190"/>
        <end position="218"/>
    </location>
</feature>
<keyword evidence="3" id="KW-0963">Cytoplasm</keyword>
<dbReference type="GO" id="GO:0001228">
    <property type="term" value="F:DNA-binding transcription activator activity, RNA polymerase II-specific"/>
    <property type="evidence" value="ECO:0007669"/>
    <property type="project" value="Ensembl"/>
</dbReference>
<dbReference type="Gene3D" id="1.10.10.10">
    <property type="entry name" value="Winged helix-like DNA-binding domain superfamily/Winged helix DNA-binding domain"/>
    <property type="match status" value="1"/>
</dbReference>
<dbReference type="OMA" id="VHTEGHS"/>
<keyword evidence="7 8" id="KW-0539">Nucleus</keyword>
<evidence type="ECO:0000256" key="3">
    <source>
        <dbReference type="ARBA" id="ARBA00022490"/>
    </source>
</evidence>
<evidence type="ECO:0000313" key="11">
    <source>
        <dbReference type="Ensembl" id="ENSNNAP00000029400.1"/>
    </source>
</evidence>
<evidence type="ECO:0000256" key="7">
    <source>
        <dbReference type="ARBA" id="ARBA00023242"/>
    </source>
</evidence>
<reference evidence="11" key="1">
    <citation type="submission" date="2025-08" db="UniProtKB">
        <authorList>
            <consortium name="Ensembl"/>
        </authorList>
    </citation>
    <scope>IDENTIFICATION</scope>
</reference>
<gene>
    <name evidence="11" type="primary">FOXO4</name>
</gene>
<feature type="domain" description="Fork-head" evidence="10">
    <location>
        <begin position="1"/>
        <end position="65"/>
    </location>
</feature>
<feature type="region of interest" description="Disordered" evidence="9">
    <location>
        <begin position="1"/>
        <end position="21"/>
    </location>
</feature>
<feature type="compositionally biased region" description="Polar residues" evidence="9">
    <location>
        <begin position="412"/>
        <end position="421"/>
    </location>
</feature>
<dbReference type="InterPro" id="IPR030456">
    <property type="entry name" value="TF_fork_head_CS_2"/>
</dbReference>
<accession>A0A8C6YIL4</accession>